<dbReference type="PANTHER" id="PTHR15723:SF0">
    <property type="entry name" value="CARBOHYDRATE SULFOTRANSFERASE 15"/>
    <property type="match status" value="1"/>
</dbReference>
<dbReference type="SMART" id="SM00164">
    <property type="entry name" value="TBC"/>
    <property type="match status" value="1"/>
</dbReference>
<evidence type="ECO:0000313" key="3">
    <source>
        <dbReference type="Proteomes" id="UP000694844"/>
    </source>
</evidence>
<dbReference type="GO" id="GO:0050659">
    <property type="term" value="F:N-acetylgalactosamine 4-sulfate 6-O-sulfotransferase activity"/>
    <property type="evidence" value="ECO:0007669"/>
    <property type="project" value="TreeGrafter"/>
</dbReference>
<feature type="domain" description="Rab-GAP TBC" evidence="2">
    <location>
        <begin position="201"/>
        <end position="411"/>
    </location>
</feature>
<proteinExistence type="predicted"/>
<sequence length="1103" mass="127703">MSKAGFFGLESREVVRVKVKKYEGFMQPESKKFSLDPQITSFEMLQHIIASAFNIKGDFTMSYLVEDDYGKEIYLSMLSDWDMDAAIQSASDPCLQLKVDAKPFEEGLDDWDIIAPVDVPRYKMSSLLEKNILGTLTGTLSSGMGKTLTHMQRAMGIKTQDDTKYKAAKPAMSDQEFRNFLDSAGYMVKPEEFRISIYQGGCEPSLRRVAWRHLLNIFPNGLSGKERFEYMKRKEKEYYDLRDQWRKLINGESMSEEMKFVTSMVKKDVLRTDRTHKFYSGSDDNKNLISLFNVLVTFALTHPLTSYCQGMSDIASPLLVTQKDEAQAYLCFCATMKRLKDNFNLNGQAITTKFKHLSDLLQEHDPELHSYFQEIHASDMFFCYRWILLELKREFPFEDALYMLEVMWSTLPPDPPSVEIALTDEAFSVENLSRSPCSPSFGMKQTVYAKLFAMRRHQSVLKGNGSYGAETATEKELAQNSVNNNSRVDSNNIEESSPIVISQEYPAMNDSEIRMMAEKSSSIDGSLKSPMEEIHTMNTQNDLEKEAQDQSSLDSDEHFQDQPSSSDKKKLTLEDVDGISMRVNWKFKCCGVITLVLVVSISYQIWYLGHGGYYNANSGYNYRKRPYSHSLVHTHKHTLKVDEKIFSADEVTHFILLILKNETVTDALKSVMEEHNRQYHKKGTKLTFEASANMMLRDILHGRNKNFFLDVDERHDFDVINRTCTSIEKSLSKKGRCILSLEGTLCSDRRRLPPLVKGKKQKIEKPHRWTKQVTEVCDYMYMNSSSFAAPLSYLKNPCYEACDGGYNTVRCLPYFIIIGMPKCGTTSLYFHLVQHKDVVKARKKEPMYFNRDCFKGMQFTDYTLNFEELKTRILKENNFSPLITGDGSVDIAFESWDWRNFPGNQGLREPKYVLPFFIHRVLPKLKIILVLRDPVERLFSDYIYEAPLRHYLLSLEDFHQAVHRTISKHKACWKHYSIRACAYNASLETYKARLRVGMYHVFLTDWLEIYPQSQIMVINFDDYTSDKAQVLHNVARFLELRDLSEADNKVFLADHAKQNVRSNQSLSLGNMLRETREMLRDFYRPFNANLSKLLNSDKYLWSN</sequence>
<organism evidence="3 4">
    <name type="scientific">Crassostrea virginica</name>
    <name type="common">Eastern oyster</name>
    <dbReference type="NCBI Taxonomy" id="6565"/>
    <lineage>
        <taxon>Eukaryota</taxon>
        <taxon>Metazoa</taxon>
        <taxon>Spiralia</taxon>
        <taxon>Lophotrochozoa</taxon>
        <taxon>Mollusca</taxon>
        <taxon>Bivalvia</taxon>
        <taxon>Autobranchia</taxon>
        <taxon>Pteriomorphia</taxon>
        <taxon>Ostreida</taxon>
        <taxon>Ostreoidea</taxon>
        <taxon>Ostreidae</taxon>
        <taxon>Crassostrea</taxon>
    </lineage>
</organism>
<dbReference type="Pfam" id="PF00685">
    <property type="entry name" value="Sulfotransfer_1"/>
    <property type="match status" value="1"/>
</dbReference>
<feature type="region of interest" description="Disordered" evidence="1">
    <location>
        <begin position="543"/>
        <end position="568"/>
    </location>
</feature>
<dbReference type="SUPFAM" id="SSF47923">
    <property type="entry name" value="Ypt/Rab-GAP domain of gyp1p"/>
    <property type="match status" value="1"/>
</dbReference>
<dbReference type="Gene3D" id="3.40.50.300">
    <property type="entry name" value="P-loop containing nucleotide triphosphate hydrolases"/>
    <property type="match status" value="1"/>
</dbReference>
<dbReference type="Gene3D" id="1.10.472.80">
    <property type="entry name" value="Ypt/Rab-GAP domain of gyp1p, domain 3"/>
    <property type="match status" value="1"/>
</dbReference>
<dbReference type="Pfam" id="PF00566">
    <property type="entry name" value="RabGAP-TBC"/>
    <property type="match status" value="1"/>
</dbReference>
<evidence type="ECO:0000313" key="4">
    <source>
        <dbReference type="RefSeq" id="XP_022299236.1"/>
    </source>
</evidence>
<dbReference type="AlphaFoldDB" id="A0A8B8B830"/>
<dbReference type="InterPro" id="IPR027417">
    <property type="entry name" value="P-loop_NTPase"/>
</dbReference>
<dbReference type="InterPro" id="IPR035969">
    <property type="entry name" value="Rab-GAP_TBC_sf"/>
</dbReference>
<accession>A0A8B8B830</accession>
<feature type="compositionally biased region" description="Basic and acidic residues" evidence="1">
    <location>
        <begin position="555"/>
        <end position="568"/>
    </location>
</feature>
<dbReference type="GeneID" id="111108042"/>
<reference evidence="4" key="1">
    <citation type="submission" date="2025-08" db="UniProtKB">
        <authorList>
            <consortium name="RefSeq"/>
        </authorList>
    </citation>
    <scope>IDENTIFICATION</scope>
    <source>
        <tissue evidence="4">Whole sample</tissue>
    </source>
</reference>
<dbReference type="KEGG" id="cvn:111108042"/>
<keyword evidence="3" id="KW-1185">Reference proteome</keyword>
<evidence type="ECO:0000256" key="1">
    <source>
        <dbReference type="SAM" id="MobiDB-lite"/>
    </source>
</evidence>
<dbReference type="RefSeq" id="XP_022299236.1">
    <property type="nucleotide sequence ID" value="XM_022443528.1"/>
</dbReference>
<dbReference type="PROSITE" id="PS50086">
    <property type="entry name" value="TBC_RABGAP"/>
    <property type="match status" value="1"/>
</dbReference>
<dbReference type="SUPFAM" id="SSF52540">
    <property type="entry name" value="P-loop containing nucleoside triphosphate hydrolases"/>
    <property type="match status" value="1"/>
</dbReference>
<dbReference type="Gene3D" id="1.10.8.270">
    <property type="entry name" value="putative rabgap domain of human tbc1 domain family member 14 like domains"/>
    <property type="match status" value="1"/>
</dbReference>
<gene>
    <name evidence="4" type="primary">LOC111108042</name>
</gene>
<dbReference type="InterPro" id="IPR052654">
    <property type="entry name" value="CS_Sulfotransferase"/>
</dbReference>
<dbReference type="OrthoDB" id="10264062at2759"/>
<dbReference type="PANTHER" id="PTHR15723">
    <property type="entry name" value="CARBOHYDRATE SULFOTRANSFERASE 15"/>
    <property type="match status" value="1"/>
</dbReference>
<dbReference type="InterPro" id="IPR000195">
    <property type="entry name" value="Rab-GAP-TBC_dom"/>
</dbReference>
<dbReference type="CDD" id="cd05992">
    <property type="entry name" value="PB1"/>
    <property type="match status" value="1"/>
</dbReference>
<evidence type="ECO:0000259" key="2">
    <source>
        <dbReference type="PROSITE" id="PS50086"/>
    </source>
</evidence>
<protein>
    <submittedName>
        <fullName evidence="4">Uncharacterized protein LOC111108042</fullName>
    </submittedName>
</protein>
<dbReference type="InterPro" id="IPR000863">
    <property type="entry name" value="Sulfotransferase_dom"/>
</dbReference>
<dbReference type="GO" id="GO:0019319">
    <property type="term" value="P:hexose biosynthetic process"/>
    <property type="evidence" value="ECO:0007669"/>
    <property type="project" value="TreeGrafter"/>
</dbReference>
<name>A0A8B8B830_CRAVI</name>
<dbReference type="Proteomes" id="UP000694844">
    <property type="component" value="Chromosome 8"/>
</dbReference>